<reference evidence="1 2" key="1">
    <citation type="submission" date="2020-04" db="EMBL/GenBank/DDBJ databases">
        <title>Draft genome of Leeia sp. IMCC25680.</title>
        <authorList>
            <person name="Song J."/>
            <person name="Cho J.-C."/>
        </authorList>
    </citation>
    <scope>NUCLEOTIDE SEQUENCE [LARGE SCALE GENOMIC DNA]</scope>
    <source>
        <strain evidence="1 2">IMCC25680</strain>
    </source>
</reference>
<accession>A0A847S978</accession>
<sequence length="132" mass="14753">MTSENSEAWISKHDLISEITHYMKYAGAEGEHDPWYDPKADVGYQQAHVDQLDGLLTRFLQTLQGLPNPKAEADIMAAVQTAVLGINALNDSVQGCMIETGEREMLCDFFCLAVNEAGLACEDDITDEWRDW</sequence>
<dbReference type="RefSeq" id="WP_168875215.1">
    <property type="nucleotide sequence ID" value="NZ_JABAIM010000001.1"/>
</dbReference>
<protein>
    <submittedName>
        <fullName evidence="1">Uncharacterized protein</fullName>
    </submittedName>
</protein>
<keyword evidence="2" id="KW-1185">Reference proteome</keyword>
<comment type="caution">
    <text evidence="1">The sequence shown here is derived from an EMBL/GenBank/DDBJ whole genome shotgun (WGS) entry which is preliminary data.</text>
</comment>
<dbReference type="AlphaFoldDB" id="A0A847S978"/>
<organism evidence="1 2">
    <name type="scientific">Leeia aquatica</name>
    <dbReference type="NCBI Taxonomy" id="2725557"/>
    <lineage>
        <taxon>Bacteria</taxon>
        <taxon>Pseudomonadati</taxon>
        <taxon>Pseudomonadota</taxon>
        <taxon>Betaproteobacteria</taxon>
        <taxon>Neisseriales</taxon>
        <taxon>Leeiaceae</taxon>
        <taxon>Leeia</taxon>
    </lineage>
</organism>
<gene>
    <name evidence="1" type="ORF">HF682_03135</name>
</gene>
<dbReference type="Proteomes" id="UP000587991">
    <property type="component" value="Unassembled WGS sequence"/>
</dbReference>
<dbReference type="EMBL" id="JABAIM010000001">
    <property type="protein sequence ID" value="NLR74146.1"/>
    <property type="molecule type" value="Genomic_DNA"/>
</dbReference>
<evidence type="ECO:0000313" key="1">
    <source>
        <dbReference type="EMBL" id="NLR74146.1"/>
    </source>
</evidence>
<proteinExistence type="predicted"/>
<evidence type="ECO:0000313" key="2">
    <source>
        <dbReference type="Proteomes" id="UP000587991"/>
    </source>
</evidence>
<name>A0A847S978_9NEIS</name>